<proteinExistence type="predicted"/>
<dbReference type="Gramene" id="ESR41284">
    <property type="protein sequence ID" value="ESR41284"/>
    <property type="gene ID" value="CICLE_v10027456mg"/>
</dbReference>
<dbReference type="Proteomes" id="UP000030687">
    <property type="component" value="Unassembled WGS sequence"/>
</dbReference>
<protein>
    <submittedName>
        <fullName evidence="1">Uncharacterized protein</fullName>
    </submittedName>
</protein>
<dbReference type="InParanoid" id="V4UP74"/>
<dbReference type="eggNOG" id="ENOG502S7EA">
    <property type="taxonomic scope" value="Eukaryota"/>
</dbReference>
<organism evidence="1 2">
    <name type="scientific">Citrus clementina</name>
    <name type="common">Clementine</name>
    <name type="synonym">Citrus deliciosa x Citrus sinensis</name>
    <dbReference type="NCBI Taxonomy" id="85681"/>
    <lineage>
        <taxon>Eukaryota</taxon>
        <taxon>Viridiplantae</taxon>
        <taxon>Streptophyta</taxon>
        <taxon>Embryophyta</taxon>
        <taxon>Tracheophyta</taxon>
        <taxon>Spermatophyta</taxon>
        <taxon>Magnoliopsida</taxon>
        <taxon>eudicotyledons</taxon>
        <taxon>Gunneridae</taxon>
        <taxon>Pentapetalae</taxon>
        <taxon>rosids</taxon>
        <taxon>malvids</taxon>
        <taxon>Sapindales</taxon>
        <taxon>Rutaceae</taxon>
        <taxon>Aurantioideae</taxon>
        <taxon>Citrus</taxon>
    </lineage>
</organism>
<dbReference type="PANTHER" id="PTHR35111">
    <property type="entry name" value="F10A5.9-RELATED"/>
    <property type="match status" value="1"/>
</dbReference>
<dbReference type="PANTHER" id="PTHR35111:SF1">
    <property type="entry name" value="OS04G0115900 PROTEIN"/>
    <property type="match status" value="1"/>
</dbReference>
<dbReference type="KEGG" id="cic:CICLE_v10027456mg"/>
<name>V4UP74_CITCL</name>
<gene>
    <name evidence="1" type="ORF">CICLE_v10027456mg</name>
</gene>
<evidence type="ECO:0000313" key="2">
    <source>
        <dbReference type="Proteomes" id="UP000030687"/>
    </source>
</evidence>
<dbReference type="OMA" id="NIQRCHY"/>
<keyword evidence="2" id="KW-1185">Reference proteome</keyword>
<accession>V4UP74</accession>
<evidence type="ECO:0000313" key="1">
    <source>
        <dbReference type="EMBL" id="ESR41284.1"/>
    </source>
</evidence>
<reference evidence="1 2" key="1">
    <citation type="submission" date="2013-10" db="EMBL/GenBank/DDBJ databases">
        <authorList>
            <consortium name="International Citrus Genome Consortium"/>
            <person name="Jenkins J."/>
            <person name="Schmutz J."/>
            <person name="Prochnik S."/>
            <person name="Rokhsar D."/>
            <person name="Gmitter F."/>
            <person name="Ollitrault P."/>
            <person name="Machado M."/>
            <person name="Talon M."/>
            <person name="Wincker P."/>
            <person name="Jaillon O."/>
            <person name="Morgante M."/>
        </authorList>
    </citation>
    <scope>NUCLEOTIDE SEQUENCE</scope>
    <source>
        <strain evidence="2">cv. Clemenules</strain>
    </source>
</reference>
<dbReference type="AlphaFoldDB" id="V4UP74"/>
<dbReference type="EMBL" id="KI536925">
    <property type="protein sequence ID" value="ESR41284.1"/>
    <property type="molecule type" value="Genomic_DNA"/>
</dbReference>
<sequence>MKTNLCIPRLRSGNNKNKTPAMTLLERFREAVFRLIMLSALSKAAAATTTTTTTHNNYHHHRHQAHVSRSYYNPADPHHSEAVADCIEFIKKKALTDDEDYDHNNSASDTDDSISIDATNTTELVMQVPVM</sequence>